<sequence length="159" mass="18059">MDDFRQISSRLTRAFHVGEALVSQTGSKIKATRTRTRLRGTALVETEQGILIVSEDGLRFSLPGGAAEKDELWIETAIRELREETGLKAYSAIYLFSHMGGIRKRSSGYSRNYHKVFLIQAEGVPKPRQEIQAIQFYQPGDPVKLSNSTRIILNRYRML</sequence>
<dbReference type="Gene3D" id="3.90.79.10">
    <property type="entry name" value="Nucleoside Triphosphate Pyrophosphohydrolase"/>
    <property type="match status" value="1"/>
</dbReference>
<protein>
    <submittedName>
        <fullName evidence="3">NUDIX domain-containing protein</fullName>
    </submittedName>
</protein>
<dbReference type="Proteomes" id="UP000707356">
    <property type="component" value="Unassembled WGS sequence"/>
</dbReference>
<reference evidence="3" key="2">
    <citation type="journal article" date="2022" name="Microbiol. Resour. Announc.">
        <title>Metagenome Sequencing to Explore Phylogenomics of Terrestrial Cyanobacteria.</title>
        <authorList>
            <person name="Ward R.D."/>
            <person name="Stajich J.E."/>
            <person name="Johansen J.R."/>
            <person name="Huntemann M."/>
            <person name="Clum A."/>
            <person name="Foster B."/>
            <person name="Foster B."/>
            <person name="Roux S."/>
            <person name="Palaniappan K."/>
            <person name="Varghese N."/>
            <person name="Mukherjee S."/>
            <person name="Reddy T.B.K."/>
            <person name="Daum C."/>
            <person name="Copeland A."/>
            <person name="Chen I.A."/>
            <person name="Ivanova N.N."/>
            <person name="Kyrpides N.C."/>
            <person name="Shapiro N."/>
            <person name="Eloe-Fadrosh E.A."/>
            <person name="Pietrasiak N."/>
        </authorList>
    </citation>
    <scope>NUCLEOTIDE SEQUENCE</scope>
    <source>
        <strain evidence="3">GSE-TBD4-15B</strain>
    </source>
</reference>
<gene>
    <name evidence="3" type="ORF">KME07_03545</name>
</gene>
<accession>A0A951P8F9</accession>
<evidence type="ECO:0000313" key="4">
    <source>
        <dbReference type="Proteomes" id="UP000707356"/>
    </source>
</evidence>
<feature type="domain" description="Nudix hydrolase" evidence="2">
    <location>
        <begin position="34"/>
        <end position="159"/>
    </location>
</feature>
<keyword evidence="1" id="KW-0378">Hydrolase</keyword>
<dbReference type="EMBL" id="JAHHHV010000014">
    <property type="protein sequence ID" value="MBW4464500.1"/>
    <property type="molecule type" value="Genomic_DNA"/>
</dbReference>
<evidence type="ECO:0000313" key="3">
    <source>
        <dbReference type="EMBL" id="MBW4464500.1"/>
    </source>
</evidence>
<evidence type="ECO:0000259" key="2">
    <source>
        <dbReference type="PROSITE" id="PS51462"/>
    </source>
</evidence>
<organism evidence="3 4">
    <name type="scientific">Pegethrix bostrychoides GSE-TBD4-15B</name>
    <dbReference type="NCBI Taxonomy" id="2839662"/>
    <lineage>
        <taxon>Bacteria</taxon>
        <taxon>Bacillati</taxon>
        <taxon>Cyanobacteriota</taxon>
        <taxon>Cyanophyceae</taxon>
        <taxon>Oculatellales</taxon>
        <taxon>Oculatellaceae</taxon>
        <taxon>Pegethrix</taxon>
    </lineage>
</organism>
<comment type="caution">
    <text evidence="3">The sequence shown here is derived from an EMBL/GenBank/DDBJ whole genome shotgun (WGS) entry which is preliminary data.</text>
</comment>
<dbReference type="Pfam" id="PF00293">
    <property type="entry name" value="NUDIX"/>
    <property type="match status" value="1"/>
</dbReference>
<dbReference type="PROSITE" id="PS00893">
    <property type="entry name" value="NUDIX_BOX"/>
    <property type="match status" value="1"/>
</dbReference>
<name>A0A951P8F9_9CYAN</name>
<dbReference type="InterPro" id="IPR020084">
    <property type="entry name" value="NUDIX_hydrolase_CS"/>
</dbReference>
<reference evidence="3" key="1">
    <citation type="submission" date="2021-05" db="EMBL/GenBank/DDBJ databases">
        <authorList>
            <person name="Pietrasiak N."/>
            <person name="Ward R."/>
            <person name="Stajich J.E."/>
            <person name="Kurbessoian T."/>
        </authorList>
    </citation>
    <scope>NUCLEOTIDE SEQUENCE</scope>
    <source>
        <strain evidence="3">GSE-TBD4-15B</strain>
    </source>
</reference>
<dbReference type="InterPro" id="IPR015797">
    <property type="entry name" value="NUDIX_hydrolase-like_dom_sf"/>
</dbReference>
<dbReference type="InterPro" id="IPR000086">
    <property type="entry name" value="NUDIX_hydrolase_dom"/>
</dbReference>
<dbReference type="AlphaFoldDB" id="A0A951P8F9"/>
<dbReference type="GO" id="GO:0016787">
    <property type="term" value="F:hydrolase activity"/>
    <property type="evidence" value="ECO:0007669"/>
    <property type="project" value="UniProtKB-KW"/>
</dbReference>
<proteinExistence type="predicted"/>
<dbReference type="SUPFAM" id="SSF55811">
    <property type="entry name" value="Nudix"/>
    <property type="match status" value="1"/>
</dbReference>
<evidence type="ECO:0000256" key="1">
    <source>
        <dbReference type="ARBA" id="ARBA00022801"/>
    </source>
</evidence>
<dbReference type="PROSITE" id="PS51462">
    <property type="entry name" value="NUDIX"/>
    <property type="match status" value="1"/>
</dbReference>